<dbReference type="PROSITE" id="PS50113">
    <property type="entry name" value="PAC"/>
    <property type="match status" value="7"/>
</dbReference>
<dbReference type="SUPFAM" id="SSF55781">
    <property type="entry name" value="GAF domain-like"/>
    <property type="match status" value="2"/>
</dbReference>
<evidence type="ECO:0000256" key="5">
    <source>
        <dbReference type="ARBA" id="ARBA00022679"/>
    </source>
</evidence>
<dbReference type="SUPFAM" id="SSF47384">
    <property type="entry name" value="Homodimeric domain of signal transducing histidine kinase"/>
    <property type="match status" value="1"/>
</dbReference>
<evidence type="ECO:0000259" key="11">
    <source>
        <dbReference type="PROSITE" id="PS50113"/>
    </source>
</evidence>
<feature type="domain" description="PAC" evidence="11">
    <location>
        <begin position="238"/>
        <end position="289"/>
    </location>
</feature>
<feature type="domain" description="PAC" evidence="11">
    <location>
        <begin position="778"/>
        <end position="830"/>
    </location>
</feature>
<feature type="domain" description="PAC" evidence="11">
    <location>
        <begin position="643"/>
        <end position="700"/>
    </location>
</feature>
<feature type="domain" description="PAC" evidence="11">
    <location>
        <begin position="1365"/>
        <end position="1416"/>
    </location>
</feature>
<accession>A0ABY5AQ48</accession>
<dbReference type="SMART" id="SM00091">
    <property type="entry name" value="PAS"/>
    <property type="match status" value="9"/>
</dbReference>
<feature type="domain" description="PAS" evidence="10">
    <location>
        <begin position="1007"/>
        <end position="1043"/>
    </location>
</feature>
<dbReference type="PROSITE" id="PS50112">
    <property type="entry name" value="PAS"/>
    <property type="match status" value="7"/>
</dbReference>
<comment type="catalytic activity">
    <reaction evidence="1">
        <text>ATP + protein L-histidine = ADP + protein N-phospho-L-histidine.</text>
        <dbReference type="EC" id="2.7.13.3"/>
    </reaction>
</comment>
<dbReference type="InterPro" id="IPR029016">
    <property type="entry name" value="GAF-like_dom_sf"/>
</dbReference>
<dbReference type="Pfam" id="PF13188">
    <property type="entry name" value="PAS_8"/>
    <property type="match status" value="2"/>
</dbReference>
<dbReference type="SUPFAM" id="SSF55785">
    <property type="entry name" value="PYP-like sensor domain (PAS domain)"/>
    <property type="match status" value="9"/>
</dbReference>
<feature type="domain" description="PAS" evidence="10">
    <location>
        <begin position="557"/>
        <end position="630"/>
    </location>
</feature>
<protein>
    <recommendedName>
        <fullName evidence="3">histidine kinase</fullName>
        <ecNumber evidence="3">2.7.13.3</ecNumber>
    </recommendedName>
</protein>
<dbReference type="InterPro" id="IPR013656">
    <property type="entry name" value="PAS_4"/>
</dbReference>
<evidence type="ECO:0000256" key="2">
    <source>
        <dbReference type="ARBA" id="ARBA00006402"/>
    </source>
</evidence>
<evidence type="ECO:0000256" key="3">
    <source>
        <dbReference type="ARBA" id="ARBA00012438"/>
    </source>
</evidence>
<dbReference type="PROSITE" id="PS50109">
    <property type="entry name" value="HIS_KIN"/>
    <property type="match status" value="1"/>
</dbReference>
<dbReference type="Gene3D" id="3.30.450.40">
    <property type="match status" value="2"/>
</dbReference>
<evidence type="ECO:0000259" key="9">
    <source>
        <dbReference type="PROSITE" id="PS50109"/>
    </source>
</evidence>
<dbReference type="RefSeq" id="WP_252662401.1">
    <property type="nucleotide sequence ID" value="NZ_CP098611.1"/>
</dbReference>
<comment type="similarity">
    <text evidence="2">In the N-terminal section; belongs to the phytochrome family.</text>
</comment>
<dbReference type="NCBIfam" id="TIGR00229">
    <property type="entry name" value="sensory_box"/>
    <property type="match status" value="8"/>
</dbReference>
<dbReference type="Pfam" id="PF13426">
    <property type="entry name" value="PAS_9"/>
    <property type="match status" value="1"/>
</dbReference>
<feature type="domain" description="PAC" evidence="11">
    <location>
        <begin position="1063"/>
        <end position="1115"/>
    </location>
</feature>
<dbReference type="InterPro" id="IPR036890">
    <property type="entry name" value="HATPase_C_sf"/>
</dbReference>
<feature type="domain" description="Histidine kinase" evidence="9">
    <location>
        <begin position="1562"/>
        <end position="1786"/>
    </location>
</feature>
<dbReference type="EC" id="2.7.13.3" evidence="3"/>
<dbReference type="PRINTS" id="PR00344">
    <property type="entry name" value="BCTRLSENSOR"/>
</dbReference>
<dbReference type="SMART" id="SM00387">
    <property type="entry name" value="HATPase_c"/>
    <property type="match status" value="1"/>
</dbReference>
<dbReference type="Pfam" id="PF01590">
    <property type="entry name" value="GAF"/>
    <property type="match status" value="2"/>
</dbReference>
<dbReference type="InterPro" id="IPR000014">
    <property type="entry name" value="PAS"/>
</dbReference>
<dbReference type="EMBL" id="CP098611">
    <property type="protein sequence ID" value="USR90369.1"/>
    <property type="molecule type" value="Genomic_DNA"/>
</dbReference>
<dbReference type="InterPro" id="IPR013767">
    <property type="entry name" value="PAS_fold"/>
</dbReference>
<dbReference type="InterPro" id="IPR016132">
    <property type="entry name" value="Phyto_chromo_attachment"/>
</dbReference>
<keyword evidence="7" id="KW-0902">Two-component regulatory system</keyword>
<gene>
    <name evidence="12" type="ORF">NEA10_16215</name>
</gene>
<evidence type="ECO:0000259" key="8">
    <source>
        <dbReference type="PROSITE" id="PS50046"/>
    </source>
</evidence>
<dbReference type="CDD" id="cd00082">
    <property type="entry name" value="HisKA"/>
    <property type="match status" value="1"/>
</dbReference>
<dbReference type="InterPro" id="IPR036097">
    <property type="entry name" value="HisK_dim/P_sf"/>
</dbReference>
<dbReference type="Pfam" id="PF00512">
    <property type="entry name" value="HisKA"/>
    <property type="match status" value="1"/>
</dbReference>
<feature type="domain" description="PAS" evidence="10">
    <location>
        <begin position="290"/>
        <end position="363"/>
    </location>
</feature>
<dbReference type="InterPro" id="IPR035965">
    <property type="entry name" value="PAS-like_dom_sf"/>
</dbReference>
<dbReference type="Gene3D" id="3.30.450.20">
    <property type="entry name" value="PAS domain"/>
    <property type="match status" value="9"/>
</dbReference>
<dbReference type="Pfam" id="PF08447">
    <property type="entry name" value="PAS_3"/>
    <property type="match status" value="4"/>
</dbReference>
<dbReference type="PANTHER" id="PTHR43304">
    <property type="entry name" value="PHYTOCHROME-LIKE PROTEIN CPH1"/>
    <property type="match status" value="1"/>
</dbReference>
<dbReference type="CDD" id="cd00130">
    <property type="entry name" value="PAS"/>
    <property type="match status" value="8"/>
</dbReference>
<dbReference type="Pfam" id="PF02518">
    <property type="entry name" value="HATPase_c"/>
    <property type="match status" value="1"/>
</dbReference>
<dbReference type="SMART" id="SM00065">
    <property type="entry name" value="GAF"/>
    <property type="match status" value="2"/>
</dbReference>
<dbReference type="SMART" id="SM00086">
    <property type="entry name" value="PAC"/>
    <property type="match status" value="8"/>
</dbReference>
<dbReference type="PANTHER" id="PTHR43304:SF1">
    <property type="entry name" value="PAC DOMAIN-CONTAINING PROTEIN"/>
    <property type="match status" value="1"/>
</dbReference>
<dbReference type="SMART" id="SM00388">
    <property type="entry name" value="HisKA"/>
    <property type="match status" value="1"/>
</dbReference>
<evidence type="ECO:0000313" key="12">
    <source>
        <dbReference type="EMBL" id="USR90369.1"/>
    </source>
</evidence>
<evidence type="ECO:0000313" key="13">
    <source>
        <dbReference type="Proteomes" id="UP001056708"/>
    </source>
</evidence>
<feature type="domain" description="PAS" evidence="10">
    <location>
        <begin position="21"/>
        <end position="91"/>
    </location>
</feature>
<dbReference type="PROSITE" id="PS50046">
    <property type="entry name" value="PHYTOCHROME_2"/>
    <property type="match status" value="1"/>
</dbReference>
<dbReference type="Gene3D" id="1.10.287.130">
    <property type="match status" value="1"/>
</dbReference>
<evidence type="ECO:0000259" key="10">
    <source>
        <dbReference type="PROSITE" id="PS50112"/>
    </source>
</evidence>
<dbReference type="SUPFAM" id="SSF55874">
    <property type="entry name" value="ATPase domain of HSP90 chaperone/DNA topoisomerase II/histidine kinase"/>
    <property type="match status" value="1"/>
</dbReference>
<dbReference type="CDD" id="cd16922">
    <property type="entry name" value="HATPase_EvgS-ArcB-TorS-like"/>
    <property type="match status" value="1"/>
</dbReference>
<keyword evidence="4" id="KW-0597">Phosphoprotein</keyword>
<dbReference type="InterPro" id="IPR001610">
    <property type="entry name" value="PAC"/>
</dbReference>
<dbReference type="InterPro" id="IPR004358">
    <property type="entry name" value="Sig_transdc_His_kin-like_C"/>
</dbReference>
<keyword evidence="5" id="KW-0808">Transferase</keyword>
<evidence type="ECO:0000256" key="7">
    <source>
        <dbReference type="ARBA" id="ARBA00023012"/>
    </source>
</evidence>
<dbReference type="InterPro" id="IPR013655">
    <property type="entry name" value="PAS_fold_3"/>
</dbReference>
<feature type="domain" description="PAC" evidence="11">
    <location>
        <begin position="496"/>
        <end position="549"/>
    </location>
</feature>
<dbReference type="InterPro" id="IPR003661">
    <property type="entry name" value="HisK_dim/P_dom"/>
</dbReference>
<evidence type="ECO:0000256" key="6">
    <source>
        <dbReference type="ARBA" id="ARBA00022777"/>
    </source>
</evidence>
<dbReference type="InterPro" id="IPR000700">
    <property type="entry name" value="PAS-assoc_C"/>
</dbReference>
<dbReference type="InterPro" id="IPR003018">
    <property type="entry name" value="GAF"/>
</dbReference>
<keyword evidence="6" id="KW-0418">Kinase</keyword>
<keyword evidence="13" id="KW-1185">Reference proteome</keyword>
<proteinExistence type="inferred from homology"/>
<dbReference type="Pfam" id="PF00989">
    <property type="entry name" value="PAS"/>
    <property type="match status" value="1"/>
</dbReference>
<reference evidence="12" key="1">
    <citation type="submission" date="2022-06" db="EMBL/GenBank/DDBJ databases">
        <title>Genome sequence of Phormidium yuhuli AB48 isolated from an industrial photobioreactor environment.</title>
        <authorList>
            <person name="Qiu Y."/>
            <person name="Noonan A.J.C."/>
            <person name="Dofher K."/>
            <person name="Koch M."/>
            <person name="Kieft B."/>
            <person name="Lin X."/>
            <person name="Ziels R.M."/>
            <person name="Hallam S.J."/>
        </authorList>
    </citation>
    <scope>NUCLEOTIDE SEQUENCE</scope>
    <source>
        <strain evidence="12">AB48</strain>
    </source>
</reference>
<feature type="domain" description="Phytochrome chromophore attachment site" evidence="8">
    <location>
        <begin position="850"/>
        <end position="990"/>
    </location>
</feature>
<dbReference type="Gene3D" id="3.30.565.10">
    <property type="entry name" value="Histidine kinase-like ATPase, C-terminal domain"/>
    <property type="match status" value="1"/>
</dbReference>
<evidence type="ECO:0000256" key="4">
    <source>
        <dbReference type="ARBA" id="ARBA00022553"/>
    </source>
</evidence>
<name>A0ABY5AQ48_9CYAN</name>
<organism evidence="12 13">
    <name type="scientific">Phormidium yuhuli AB48</name>
    <dbReference type="NCBI Taxonomy" id="2940671"/>
    <lineage>
        <taxon>Bacteria</taxon>
        <taxon>Bacillati</taxon>
        <taxon>Cyanobacteriota</taxon>
        <taxon>Cyanophyceae</taxon>
        <taxon>Oscillatoriophycideae</taxon>
        <taxon>Oscillatoriales</taxon>
        <taxon>Oscillatoriaceae</taxon>
        <taxon>Phormidium</taxon>
        <taxon>Phormidium yuhuli</taxon>
    </lineage>
</organism>
<evidence type="ECO:0000256" key="1">
    <source>
        <dbReference type="ARBA" id="ARBA00000085"/>
    </source>
</evidence>
<dbReference type="InterPro" id="IPR003594">
    <property type="entry name" value="HATPase_dom"/>
</dbReference>
<dbReference type="Proteomes" id="UP001056708">
    <property type="component" value="Chromosome"/>
</dbReference>
<dbReference type="Pfam" id="PF08448">
    <property type="entry name" value="PAS_4"/>
    <property type="match status" value="1"/>
</dbReference>
<feature type="domain" description="PAS" evidence="10">
    <location>
        <begin position="701"/>
        <end position="775"/>
    </location>
</feature>
<sequence length="1786" mass="203612">MTLDAAVLSTLIARLERLEQQRQLHQAVVNTLPVACLYLDCHGTIHFANQGALRQLNCEPEDCLGQSLLSWLSPGDGERLLEELNNLDRNSDEDCPFFLQQFHLPGGDVQRLRTFVCPLPSFSESLPMILMHWEPVPRLPAAVKVSNQALDSFLNPQEQRSPLQQVALQLRAMIFDYVVYPDGHDSIPYVSANCEDIFEISAEQIQGDSSQLWQLMDTADVPFAQQLIAHSAKTLTPWNFEWRVRLPSGRTKWLQGLSYPHRHEDGRVVWNGMIFDITDHKQTEDDLYNLAQRLLTIIETVEEGITLSDDGDNFGLFNAKMSEITGYSGTEAQESESFLAKLYPDPQALAEAAERLVEVRETGCLRNLETTIRAKDGSFKTLLVSTTHFPLAERNCYLSAYRDITERRQAYEQLRQSQEFIEAIANASPQILYTIDAQTLCLNSVNGQVQSILGYSPDDLVGKPFKTWQSFYHPEDLPTLHAYFASWQGLGDGEIIECQYRVRHADQSYRWLRSRDVVFKRDEQGRVQQILGTASDITEHQFAEASLRASEAALRASQERLNGILSSLDDAVWSMCPHTLQLLYISPSVEKLYGRSPEKLARMKNPWMRNIHPGDRATFVRQWRHLTSQGSVDIEYRILVRVQTREEDLHSQPGRRPNRKERWLRLRARLVHDEQGIPLRIDGISSDITELKETEIALRASEERFRSLVANVPGVIYRVLPNEGWTTLFVSDAIEEMTGYSAQTFLKDGNLWPKIIYRKDFPRISQLINHAITRRQPYAFECRILCADGSLRWIYERGQGMWDQWGNLLYLDGAMVDLTDRKRNEEMLQRQAQRDRLLTTLSQRIRESLNLDEILDRTVREVRHSLQADRVLIIRLQQPSSSEVVSEAVIPPYEPTLGQQFYDGEFPTHCYQAYAEGQSRLMVAPDMTCEDGTCLSQLGVMQVRSQVVIPILHPSAMGASLWGLLVAHQCSSSRHWLDWEVDMLGQLADQVSIAIGQANLYTQVQQSETRLRAMFEQAAVGMAILDAQGQICQTNKTLLQILGHQLPLLQIETLGPEAMLREQEWEQCYERSDGSLVWVQLNLSSFPKQGELKGCFLLIVQDISDRKRAELRLQQQLHFETALARFSSSLTSNNVVDWTSLLGLIGRSLQGSRVYLNRFNWSEHIAHWMAEWVDEQTPTLFGKAPRISLDDFPWWLGKLQHNQDVIIPHRDQLPPEAAAERALFQDSGETSLLEVPIWSRQRELWGFLGISIIHDTPRHWSDEEARLLRVVGEIIYNYCDRCLVEQALRDSEERFRVTFEQAAVGLAQLDFQGNFLRVNRRYCTLLGYEPEDLLQRNLGDVLSHDDWVESLENLQKMQSGKLETCAKEKRQRRRDGSLRWAQVTGQVVFEGKKPKYVIYAAADIHDRKQYQSALERLRHRYELILNAAGEGICELNLRQQIAFCNPTAARMLGSDRVAQIIGLSIHQIIEPLPSPHGESSGDVSWQQIWQTQVTELEDSTAAGQSPSIHQAQFRRLDGGTFPVDYICTPIVLNGQHLGAVLTFKDISDRLAIEKLKNEFLSMVSHELRTPLTPMQVALGLLNSGKLGPLSEKAQHLVSIALSNTNRLRRLIDDLLDFQRLESGRVELDYQQYYLFDLLQQSLETMAAMAESEQISLEIAPTDENLQELQIWGDGDLLIQVLTNLVSNAIKFSPVGGQVLLAVEAWPKSGEICIRVCDRGRGIPPNCLELIFDPFHQVDTSDSREKGGTGLGLTICRRIVEQHQGRIWAENRPDGGTQISLTLPWQP</sequence>
<feature type="domain" description="PAS" evidence="10">
    <location>
        <begin position="1291"/>
        <end position="1361"/>
    </location>
</feature>
<dbReference type="InterPro" id="IPR005467">
    <property type="entry name" value="His_kinase_dom"/>
</dbReference>
<feature type="domain" description="PAS" evidence="10">
    <location>
        <begin position="417"/>
        <end position="480"/>
    </location>
</feature>
<feature type="domain" description="PAC" evidence="11">
    <location>
        <begin position="366"/>
        <end position="416"/>
    </location>
</feature>
<dbReference type="InterPro" id="IPR052162">
    <property type="entry name" value="Sensor_kinase/Photoreceptor"/>
</dbReference>